<dbReference type="EMBL" id="CP036274">
    <property type="protein sequence ID" value="QDU30883.1"/>
    <property type="molecule type" value="Genomic_DNA"/>
</dbReference>
<dbReference type="Proteomes" id="UP000315017">
    <property type="component" value="Chromosome"/>
</dbReference>
<dbReference type="OrthoDB" id="283569at2"/>
<organism evidence="1 2">
    <name type="scientific">Anatilimnocola aggregata</name>
    <dbReference type="NCBI Taxonomy" id="2528021"/>
    <lineage>
        <taxon>Bacteria</taxon>
        <taxon>Pseudomonadati</taxon>
        <taxon>Planctomycetota</taxon>
        <taxon>Planctomycetia</taxon>
        <taxon>Pirellulales</taxon>
        <taxon>Pirellulaceae</taxon>
        <taxon>Anatilimnocola</taxon>
    </lineage>
</organism>
<dbReference type="KEGG" id="aagg:ETAA8_60320"/>
<accession>A0A517YKZ5</accession>
<reference evidence="1 2" key="1">
    <citation type="submission" date="2019-02" db="EMBL/GenBank/DDBJ databases">
        <title>Deep-cultivation of Planctomycetes and their phenomic and genomic characterization uncovers novel biology.</title>
        <authorList>
            <person name="Wiegand S."/>
            <person name="Jogler M."/>
            <person name="Boedeker C."/>
            <person name="Pinto D."/>
            <person name="Vollmers J."/>
            <person name="Rivas-Marin E."/>
            <person name="Kohn T."/>
            <person name="Peeters S.H."/>
            <person name="Heuer A."/>
            <person name="Rast P."/>
            <person name="Oberbeckmann S."/>
            <person name="Bunk B."/>
            <person name="Jeske O."/>
            <person name="Meyerdierks A."/>
            <person name="Storesund J.E."/>
            <person name="Kallscheuer N."/>
            <person name="Luecker S."/>
            <person name="Lage O.M."/>
            <person name="Pohl T."/>
            <person name="Merkel B.J."/>
            <person name="Hornburger P."/>
            <person name="Mueller R.-W."/>
            <person name="Bruemmer F."/>
            <person name="Labrenz M."/>
            <person name="Spormann A.M."/>
            <person name="Op den Camp H."/>
            <person name="Overmann J."/>
            <person name="Amann R."/>
            <person name="Jetten M.S.M."/>
            <person name="Mascher T."/>
            <person name="Medema M.H."/>
            <person name="Devos D.P."/>
            <person name="Kaster A.-K."/>
            <person name="Ovreas L."/>
            <person name="Rohde M."/>
            <person name="Galperin M.Y."/>
            <person name="Jogler C."/>
        </authorList>
    </citation>
    <scope>NUCLEOTIDE SEQUENCE [LARGE SCALE GENOMIC DNA]</scope>
    <source>
        <strain evidence="1 2">ETA_A8</strain>
    </source>
</reference>
<evidence type="ECO:0000313" key="2">
    <source>
        <dbReference type="Proteomes" id="UP000315017"/>
    </source>
</evidence>
<proteinExistence type="predicted"/>
<keyword evidence="2" id="KW-1185">Reference proteome</keyword>
<protein>
    <submittedName>
        <fullName evidence="1">Uncharacterized protein</fullName>
    </submittedName>
</protein>
<evidence type="ECO:0000313" key="1">
    <source>
        <dbReference type="EMBL" id="QDU30883.1"/>
    </source>
</evidence>
<dbReference type="RefSeq" id="WP_145097107.1">
    <property type="nucleotide sequence ID" value="NZ_CP036274.1"/>
</dbReference>
<gene>
    <name evidence="1" type="ORF">ETAA8_60320</name>
</gene>
<name>A0A517YKZ5_9BACT</name>
<sequence>MDQKFDVPPQAEIRLTGQRVERGPVKNDWGLRLQWEVRHNGKVVATPPARADVAYEHAASEAGTYEIVLQTWQYIDYKKKPDGEFINSKFIDISNKVSYSI</sequence>
<dbReference type="AlphaFoldDB" id="A0A517YKZ5"/>